<dbReference type="OrthoDB" id="5370059at2759"/>
<feature type="repeat" description="RCC1" evidence="2">
    <location>
        <begin position="107"/>
        <end position="164"/>
    </location>
</feature>
<evidence type="ECO:0000256" key="1">
    <source>
        <dbReference type="ARBA" id="ARBA00022737"/>
    </source>
</evidence>
<dbReference type="RefSeq" id="XP_019024822.1">
    <property type="nucleotide sequence ID" value="XM_019169429.1"/>
</dbReference>
<reference evidence="4 5" key="3">
    <citation type="journal article" date="2015" name="Genome Announc.">
        <title>Draft Genome Sequence of the Archiascomycetous Yeast Saitoella complicata.</title>
        <authorList>
            <person name="Yamauchi K."/>
            <person name="Kondo S."/>
            <person name="Hamamoto M."/>
            <person name="Takahashi Y."/>
            <person name="Ogura Y."/>
            <person name="Hayashi T."/>
            <person name="Nishida H."/>
        </authorList>
    </citation>
    <scope>NUCLEOTIDE SEQUENCE [LARGE SCALE GENOMIC DNA]</scope>
    <source>
        <strain evidence="4 5">NRRL Y-17804</strain>
    </source>
</reference>
<gene>
    <name evidence="4" type="ORF">G7K_5008-t1</name>
</gene>
<feature type="domain" description="RCC1-like" evidence="3">
    <location>
        <begin position="5"/>
        <end position="349"/>
    </location>
</feature>
<keyword evidence="1" id="KW-0677">Repeat</keyword>
<protein>
    <recommendedName>
        <fullName evidence="3">RCC1-like domain-containing protein</fullName>
    </recommendedName>
</protein>
<dbReference type="Pfam" id="PF25390">
    <property type="entry name" value="WD40_RLD"/>
    <property type="match status" value="1"/>
</dbReference>
<organism evidence="4 5">
    <name type="scientific">Saitoella complicata (strain BCRC 22490 / CBS 7301 / JCM 7358 / NBRC 10748 / NRRL Y-17804)</name>
    <dbReference type="NCBI Taxonomy" id="698492"/>
    <lineage>
        <taxon>Eukaryota</taxon>
        <taxon>Fungi</taxon>
        <taxon>Dikarya</taxon>
        <taxon>Ascomycota</taxon>
        <taxon>Taphrinomycotina</taxon>
        <taxon>Taphrinomycotina incertae sedis</taxon>
        <taxon>Saitoella</taxon>
    </lineage>
</organism>
<reference evidence="4 5" key="1">
    <citation type="journal article" date="2011" name="J. Gen. Appl. Microbiol.">
        <title>Draft genome sequencing of the enigmatic yeast Saitoella complicata.</title>
        <authorList>
            <person name="Nishida H."/>
            <person name="Hamamoto M."/>
            <person name="Sugiyama J."/>
        </authorList>
    </citation>
    <scope>NUCLEOTIDE SEQUENCE [LARGE SCALE GENOMIC DNA]</scope>
    <source>
        <strain evidence="4 5">NRRL Y-17804</strain>
    </source>
</reference>
<accession>A0A0E9NM31</accession>
<dbReference type="PANTHER" id="PTHR22870:SF466">
    <property type="entry name" value="ANKYRIN REPEAT-CONTAINING PROTEIN"/>
    <property type="match status" value="1"/>
</dbReference>
<dbReference type="OMA" id="GWGNCRK"/>
<dbReference type="PROSITE" id="PS50012">
    <property type="entry name" value="RCC1_3"/>
    <property type="match status" value="4"/>
</dbReference>
<dbReference type="PRINTS" id="PR00633">
    <property type="entry name" value="RCCNDNSATION"/>
</dbReference>
<dbReference type="InterPro" id="IPR051210">
    <property type="entry name" value="Ub_ligase/GEF_domain"/>
</dbReference>
<name>A0A0E9NM31_SAICN</name>
<dbReference type="STRING" id="698492.A0A0E9NM31"/>
<dbReference type="SUPFAM" id="SSF50985">
    <property type="entry name" value="RCC1/BLIP-II"/>
    <property type="match status" value="1"/>
</dbReference>
<feature type="repeat" description="RCC1" evidence="2">
    <location>
        <begin position="266"/>
        <end position="303"/>
    </location>
</feature>
<feature type="repeat" description="RCC1" evidence="2">
    <location>
        <begin position="165"/>
        <end position="223"/>
    </location>
</feature>
<dbReference type="Gene3D" id="2.130.10.30">
    <property type="entry name" value="Regulator of chromosome condensation 1/beta-lactamase-inhibitor protein II"/>
    <property type="match status" value="2"/>
</dbReference>
<dbReference type="PANTHER" id="PTHR22870">
    <property type="entry name" value="REGULATOR OF CHROMOSOME CONDENSATION"/>
    <property type="match status" value="1"/>
</dbReference>
<evidence type="ECO:0000313" key="5">
    <source>
        <dbReference type="Proteomes" id="UP000033140"/>
    </source>
</evidence>
<keyword evidence="5" id="KW-1185">Reference proteome</keyword>
<comment type="caution">
    <text evidence="4">The sequence shown here is derived from an EMBL/GenBank/DDBJ whole genome shotgun (WGS) entry which is preliminary data.</text>
</comment>
<dbReference type="InterPro" id="IPR000408">
    <property type="entry name" value="Reg_chr_condens"/>
</dbReference>
<dbReference type="InterPro" id="IPR058923">
    <property type="entry name" value="RCC1-like_dom"/>
</dbReference>
<reference evidence="4 5" key="2">
    <citation type="journal article" date="2014" name="J. Gen. Appl. Microbiol.">
        <title>The early diverging ascomycetous budding yeast Saitoella complicata has three histone deacetylases belonging to the Clr6, Hos2, and Rpd3 lineages.</title>
        <authorList>
            <person name="Nishida H."/>
            <person name="Matsumoto T."/>
            <person name="Kondo S."/>
            <person name="Hamamoto M."/>
            <person name="Yoshikawa H."/>
        </authorList>
    </citation>
    <scope>NUCLEOTIDE SEQUENCE [LARGE SCALE GENOMIC DNA]</scope>
    <source>
        <strain evidence="4 5">NRRL Y-17804</strain>
    </source>
</reference>
<dbReference type="AlphaFoldDB" id="A0A0E9NM31"/>
<dbReference type="EMBL" id="BACD03000038">
    <property type="protein sequence ID" value="GAO50889.1"/>
    <property type="molecule type" value="Genomic_DNA"/>
</dbReference>
<dbReference type="InterPro" id="IPR009091">
    <property type="entry name" value="RCC1/BLIP-II"/>
</dbReference>
<evidence type="ECO:0000256" key="2">
    <source>
        <dbReference type="PROSITE-ProRule" id="PRU00235"/>
    </source>
</evidence>
<evidence type="ECO:0000259" key="3">
    <source>
        <dbReference type="Pfam" id="PF25390"/>
    </source>
</evidence>
<dbReference type="Proteomes" id="UP000033140">
    <property type="component" value="Unassembled WGS sequence"/>
</dbReference>
<proteinExistence type="predicted"/>
<dbReference type="PROSITE" id="PS00626">
    <property type="entry name" value="RCC1_2"/>
    <property type="match status" value="1"/>
</dbReference>
<evidence type="ECO:0000313" key="4">
    <source>
        <dbReference type="EMBL" id="GAO50889.1"/>
    </source>
</evidence>
<feature type="repeat" description="RCC1" evidence="2">
    <location>
        <begin position="3"/>
        <end position="56"/>
    </location>
</feature>
<sequence length="355" mass="38059">MPSHLYSFGSNGKYQLGLGHDQDTHIPNPVESDVLPPVPPKALAAGGNHTILVYPDGNAYSVGDNECGQSGLGEDSVTVPHFTKVKGSWSAAAAGWEFSIFVSASGTEVYSAGRGTRGELGLGTDALLTGRRRALQHIPDFPPPGRTVTEVAAGVAHVICTLDDDSVWAWGDGRKGQLEGAYEKTKVWWTPRDTGLKAIPRNFYNVEKRVACGREFTLIQTEDGPMLLGGGPRDRWQIASIPSYIPATVKNVGACWSSGHVVSSDGRVISWGRNDRGQGAPDCLPSIKLIASGSEHVLAQDYQGNIYAWGWNEHGNCGREDKLDVTGIHVIREGDTVSASDGFIAAGCGTSWFWR</sequence>